<evidence type="ECO:0000256" key="3">
    <source>
        <dbReference type="ARBA" id="ARBA00023125"/>
    </source>
</evidence>
<dbReference type="PANTHER" id="PTHR31541">
    <property type="entry name" value="B3 DOMAIN PLANT PROTEIN-RELATED"/>
    <property type="match status" value="1"/>
</dbReference>
<keyword evidence="3" id="KW-0238">DNA-binding</keyword>
<gene>
    <name evidence="7" type="ORF">AYBTSS11_LOCUS23403</name>
</gene>
<dbReference type="InterPro" id="IPR015300">
    <property type="entry name" value="DNA-bd_pseudobarrel_sf"/>
</dbReference>
<evidence type="ECO:0000259" key="6">
    <source>
        <dbReference type="PROSITE" id="PS50863"/>
    </source>
</evidence>
<dbReference type="SUPFAM" id="SSF101936">
    <property type="entry name" value="DNA-binding pseudobarrel domain"/>
    <property type="match status" value="1"/>
</dbReference>
<dbReference type="Gene3D" id="2.40.330.10">
    <property type="entry name" value="DNA-binding pseudobarrel domain"/>
    <property type="match status" value="1"/>
</dbReference>
<keyword evidence="2" id="KW-0805">Transcription regulation</keyword>
<dbReference type="CDD" id="cd10017">
    <property type="entry name" value="B3_DNA"/>
    <property type="match status" value="1"/>
</dbReference>
<dbReference type="Gramene" id="rna-AYBTSS11_LOCUS23403">
    <property type="protein sequence ID" value="CAJ1971402.1"/>
    <property type="gene ID" value="gene-AYBTSS11_LOCUS23403"/>
</dbReference>
<sequence length="302" mass="35332">MKNLANGITLKTVVREFLAAKEKHFHAEYFSFLSADEDLSMEMDERGLKRKAEEVSNYNPSKRIKNEEGCNSNHGDDVQKLSLTKRVSLFQRCNKEEETNYNPRKRIKSEEGCSNSRSKFEYLVDAVSLFSVYEEERDLLKNRHDLIRNGGSVDTEKEQPRESGKLLPREFREKIQELNGREVNFVTEKKLFDTDLNPQNARLSIPPGKIVNRFLSESEELSLNERMRESKRLGGVWVSVLDPGLKEYKMCLKKWRMEKSYVYNLTKGWNQMVRGNDLKLHDTLQLWSFRVSSQLCFALVKM</sequence>
<keyword evidence="4" id="KW-0804">Transcription</keyword>
<evidence type="ECO:0000256" key="1">
    <source>
        <dbReference type="ARBA" id="ARBA00004123"/>
    </source>
</evidence>
<dbReference type="GO" id="GO:0003677">
    <property type="term" value="F:DNA binding"/>
    <property type="evidence" value="ECO:0007669"/>
    <property type="project" value="UniProtKB-KW"/>
</dbReference>
<evidence type="ECO:0000313" key="8">
    <source>
        <dbReference type="Proteomes" id="UP001189624"/>
    </source>
</evidence>
<keyword evidence="5" id="KW-0539">Nucleus</keyword>
<dbReference type="PANTHER" id="PTHR31541:SF25">
    <property type="entry name" value="GAMMA-GLIADIN B"/>
    <property type="match status" value="1"/>
</dbReference>
<comment type="subcellular location">
    <subcellularLocation>
        <location evidence="1">Nucleus</location>
    </subcellularLocation>
</comment>
<evidence type="ECO:0000256" key="5">
    <source>
        <dbReference type="ARBA" id="ARBA00023242"/>
    </source>
</evidence>
<keyword evidence="8" id="KW-1185">Reference proteome</keyword>
<proteinExistence type="predicted"/>
<name>A0AA86TKT6_9FABA</name>
<dbReference type="GO" id="GO:0005634">
    <property type="term" value="C:nucleus"/>
    <property type="evidence" value="ECO:0007669"/>
    <property type="project" value="UniProtKB-SubCell"/>
</dbReference>
<accession>A0AA86TKT6</accession>
<protein>
    <recommendedName>
        <fullName evidence="6">TF-B3 domain-containing protein</fullName>
    </recommendedName>
</protein>
<organism evidence="7 8">
    <name type="scientific">Sphenostylis stenocarpa</name>
    <dbReference type="NCBI Taxonomy" id="92480"/>
    <lineage>
        <taxon>Eukaryota</taxon>
        <taxon>Viridiplantae</taxon>
        <taxon>Streptophyta</taxon>
        <taxon>Embryophyta</taxon>
        <taxon>Tracheophyta</taxon>
        <taxon>Spermatophyta</taxon>
        <taxon>Magnoliopsida</taxon>
        <taxon>eudicotyledons</taxon>
        <taxon>Gunneridae</taxon>
        <taxon>Pentapetalae</taxon>
        <taxon>rosids</taxon>
        <taxon>fabids</taxon>
        <taxon>Fabales</taxon>
        <taxon>Fabaceae</taxon>
        <taxon>Papilionoideae</taxon>
        <taxon>50 kb inversion clade</taxon>
        <taxon>NPAAA clade</taxon>
        <taxon>indigoferoid/millettioid clade</taxon>
        <taxon>Phaseoleae</taxon>
        <taxon>Sphenostylis</taxon>
    </lineage>
</organism>
<dbReference type="EMBL" id="OY731405">
    <property type="protein sequence ID" value="CAJ1971402.1"/>
    <property type="molecule type" value="Genomic_DNA"/>
</dbReference>
<dbReference type="InterPro" id="IPR005508">
    <property type="entry name" value="At2g31720-like"/>
</dbReference>
<dbReference type="Proteomes" id="UP001189624">
    <property type="component" value="Chromosome 8"/>
</dbReference>
<dbReference type="Pfam" id="PF03754">
    <property type="entry name" value="At2g31720-like"/>
    <property type="match status" value="1"/>
</dbReference>
<evidence type="ECO:0000256" key="2">
    <source>
        <dbReference type="ARBA" id="ARBA00023015"/>
    </source>
</evidence>
<dbReference type="InterPro" id="IPR003340">
    <property type="entry name" value="B3_DNA-bd"/>
</dbReference>
<dbReference type="AlphaFoldDB" id="A0AA86TKT6"/>
<feature type="domain" description="TF-B3" evidence="6">
    <location>
        <begin position="253"/>
        <end position="302"/>
    </location>
</feature>
<reference evidence="7" key="1">
    <citation type="submission" date="2023-10" db="EMBL/GenBank/DDBJ databases">
        <authorList>
            <person name="Domelevo Entfellner J.-B."/>
        </authorList>
    </citation>
    <scope>NUCLEOTIDE SEQUENCE</scope>
</reference>
<dbReference type="PROSITE" id="PS50863">
    <property type="entry name" value="B3"/>
    <property type="match status" value="1"/>
</dbReference>
<evidence type="ECO:0000313" key="7">
    <source>
        <dbReference type="EMBL" id="CAJ1971402.1"/>
    </source>
</evidence>
<evidence type="ECO:0000256" key="4">
    <source>
        <dbReference type="ARBA" id="ARBA00023163"/>
    </source>
</evidence>